<dbReference type="RefSeq" id="WP_179922385.1">
    <property type="nucleotide sequence ID" value="NZ_CP058692.1"/>
</dbReference>
<evidence type="ECO:0000313" key="3">
    <source>
        <dbReference type="EMBL" id="QLH17052.1"/>
    </source>
</evidence>
<name>A0A7H9C116_PARPN</name>
<feature type="domain" description="MobA/VirD2-like nuclease" evidence="2">
    <location>
        <begin position="114"/>
        <end position="226"/>
    </location>
</feature>
<dbReference type="InterPro" id="IPR005094">
    <property type="entry name" value="Endonuclease_MobA/VirD2"/>
</dbReference>
<protein>
    <submittedName>
        <fullName evidence="3">Relaxase/mobilization nuclease domain-containing protein</fullName>
    </submittedName>
</protein>
<accession>A0A7H9C116</accession>
<dbReference type="AlphaFoldDB" id="A0A7H9C116"/>
<evidence type="ECO:0000256" key="1">
    <source>
        <dbReference type="SAM" id="MobiDB-lite"/>
    </source>
</evidence>
<proteinExistence type="predicted"/>
<evidence type="ECO:0000259" key="2">
    <source>
        <dbReference type="Pfam" id="PF03432"/>
    </source>
</evidence>
<dbReference type="Proteomes" id="UP000509322">
    <property type="component" value="Plasmid unnamed2"/>
</dbReference>
<evidence type="ECO:0000313" key="4">
    <source>
        <dbReference type="Proteomes" id="UP000509322"/>
    </source>
</evidence>
<reference evidence="3 4" key="1">
    <citation type="submission" date="2020-07" db="EMBL/GenBank/DDBJ databases">
        <title>The complete genome of Paracoccus pantotrophus ACCC 10489.</title>
        <authorList>
            <person name="Si Y."/>
        </authorList>
    </citation>
    <scope>NUCLEOTIDE SEQUENCE [LARGE SCALE GENOMIC DNA]</scope>
    <source>
        <strain evidence="3 4">ACCC10489</strain>
        <plasmid evidence="3 4">unnamed2</plasmid>
    </source>
</reference>
<sequence>MTGIASILVGELDLSGRTWGRSYTELEFYRAERDRMVAAKREKLRLDASAQNLWRVAQGSNSAVLKKIHNGGTHTAKQLSNQLDYLFGKASTIFGNMVDHDPDARTLSPDERKAIVEQWSDEWTGDPKNGHTTHLLISFPADVGARRIPPIVEQWAAELFQQGSRVEGEEWAYVAALHTDRANKHVHIVINNRGLENDTWFYMAKGHAFDLDDMKTRLVEIAADHGMFLDKSSRVDRGIMTYGPSRAEIERAGREGRAPVERPRQGRALADAMEQVEENARMLRSMASFASIISDEDLALKIDAAAETLENGGIIHPRNQEIIMDAETIKTRGDLASSFGKWLDDTEKDISRLPHAEQREMRSEFYQIAAEIVRDLGDDRGAQLMHHEARTALYQTQITSDTVSGIGQEKQVGEDGAREMKSRIEHLAEEAGLDRAKISERMSLGAANAWQEREWIKEDLLAVADAKKIDLSSEEGRGRAADIVDGFYNAAAKVISQAIQVDLTPENDRLTRTLGHMADSLGKHGKVEFQNDDDARRFGQDFRERYGQDSMTRIAEGDTGALAVDFPDENRRRDVARAVVAAARVHQPVGLTLEQVKQANERFAEQESAELDHTRNKDLGHEL</sequence>
<keyword evidence="3" id="KW-0614">Plasmid</keyword>
<dbReference type="EMBL" id="CP058692">
    <property type="protein sequence ID" value="QLH17052.1"/>
    <property type="molecule type" value="Genomic_DNA"/>
</dbReference>
<geneLocation type="plasmid" evidence="3 4">
    <name>unnamed2</name>
</geneLocation>
<organism evidence="3 4">
    <name type="scientific">Paracoccus pantotrophus</name>
    <name type="common">Thiosphaera pantotropha</name>
    <dbReference type="NCBI Taxonomy" id="82367"/>
    <lineage>
        <taxon>Bacteria</taxon>
        <taxon>Pseudomonadati</taxon>
        <taxon>Pseudomonadota</taxon>
        <taxon>Alphaproteobacteria</taxon>
        <taxon>Rhodobacterales</taxon>
        <taxon>Paracoccaceae</taxon>
        <taxon>Paracoccus</taxon>
    </lineage>
</organism>
<feature type="region of interest" description="Disordered" evidence="1">
    <location>
        <begin position="604"/>
        <end position="623"/>
    </location>
</feature>
<gene>
    <name evidence="3" type="ORF">HYQ43_22790</name>
</gene>
<dbReference type="Pfam" id="PF03432">
    <property type="entry name" value="Relaxase"/>
    <property type="match status" value="1"/>
</dbReference>